<evidence type="ECO:0000313" key="3">
    <source>
        <dbReference type="Proteomes" id="UP000194003"/>
    </source>
</evidence>
<dbReference type="EMBL" id="LVJN01000021">
    <property type="protein sequence ID" value="OSM00198.1"/>
    <property type="molecule type" value="Genomic_DNA"/>
</dbReference>
<evidence type="ECO:0000313" key="2">
    <source>
        <dbReference type="EMBL" id="OSM00198.1"/>
    </source>
</evidence>
<dbReference type="InterPro" id="IPR036513">
    <property type="entry name" value="STAS_dom_sf"/>
</dbReference>
<comment type="caution">
    <text evidence="2">The sequence shown here is derived from an EMBL/GenBank/DDBJ whole genome shotgun (WGS) entry which is preliminary data.</text>
</comment>
<dbReference type="AlphaFoldDB" id="A0A1Y2JZ75"/>
<protein>
    <submittedName>
        <fullName evidence="2">Putative anti-anti-sigma factor</fullName>
    </submittedName>
</protein>
<dbReference type="Proteomes" id="UP000194003">
    <property type="component" value="Unassembled WGS sequence"/>
</dbReference>
<accession>A0A1Y2JZ75</accession>
<organism evidence="2 3">
    <name type="scientific">Magnetofaba australis IT-1</name>
    <dbReference type="NCBI Taxonomy" id="1434232"/>
    <lineage>
        <taxon>Bacteria</taxon>
        <taxon>Pseudomonadati</taxon>
        <taxon>Pseudomonadota</taxon>
        <taxon>Magnetococcia</taxon>
        <taxon>Magnetococcales</taxon>
        <taxon>Magnetococcaceae</taxon>
        <taxon>Magnetofaba</taxon>
    </lineage>
</organism>
<reference evidence="2 3" key="1">
    <citation type="journal article" date="2016" name="BMC Genomics">
        <title>Combined genomic and structural analyses of a cultured magnetotactic bacterium reveals its niche adaptation to a dynamic environment.</title>
        <authorList>
            <person name="Araujo A.C."/>
            <person name="Morillo V."/>
            <person name="Cypriano J."/>
            <person name="Teixeira L.C."/>
            <person name="Leao P."/>
            <person name="Lyra S."/>
            <person name="Almeida L.G."/>
            <person name="Bazylinski D.A."/>
            <person name="Vasconcellos A.T."/>
            <person name="Abreu F."/>
            <person name="Lins U."/>
        </authorList>
    </citation>
    <scope>NUCLEOTIDE SEQUENCE [LARGE SCALE GENOMIC DNA]</scope>
    <source>
        <strain evidence="2 3">IT-1</strain>
    </source>
</reference>
<dbReference type="SUPFAM" id="SSF52091">
    <property type="entry name" value="SpoIIaa-like"/>
    <property type="match status" value="1"/>
</dbReference>
<evidence type="ECO:0000259" key="1">
    <source>
        <dbReference type="Pfam" id="PF01740"/>
    </source>
</evidence>
<name>A0A1Y2JZ75_9PROT</name>
<dbReference type="InterPro" id="IPR002645">
    <property type="entry name" value="STAS_dom"/>
</dbReference>
<dbReference type="RefSeq" id="WP_085446654.1">
    <property type="nucleotide sequence ID" value="NZ_LVJN01000021.1"/>
</dbReference>
<gene>
    <name evidence="2" type="ORF">MAIT1_00658</name>
</gene>
<dbReference type="Gene3D" id="3.30.750.24">
    <property type="entry name" value="STAS domain"/>
    <property type="match status" value="1"/>
</dbReference>
<feature type="domain" description="STAS" evidence="1">
    <location>
        <begin position="7"/>
        <end position="98"/>
    </location>
</feature>
<keyword evidence="3" id="KW-1185">Reference proteome</keyword>
<dbReference type="Pfam" id="PF01740">
    <property type="entry name" value="STAS"/>
    <property type="match status" value="1"/>
</dbReference>
<proteinExistence type="predicted"/>
<sequence length="101" mass="11215">MDSGLVTQQNNDLTITTGAVLDVASFPEFRQIILDHSNTPLNLCMVDMRQTHRITSSGIGMLMLLKEETSAQRYSVCIAHPDVAYALEIANLHKHFDITQG</sequence>
<dbReference type="CDD" id="cd07043">
    <property type="entry name" value="STAS_anti-anti-sigma_factors"/>
    <property type="match status" value="1"/>
</dbReference>